<name>A0AAN6IWT5_EXODE</name>
<dbReference type="EMBL" id="JAJGCB010000004">
    <property type="protein sequence ID" value="KAJ8992983.1"/>
    <property type="molecule type" value="Genomic_DNA"/>
</dbReference>
<comment type="caution">
    <text evidence="2">The sequence shown here is derived from an EMBL/GenBank/DDBJ whole genome shotgun (WGS) entry which is preliminary data.</text>
</comment>
<reference evidence="2" key="1">
    <citation type="submission" date="2023-01" db="EMBL/GenBank/DDBJ databases">
        <title>Exophiala dermititidis isolated from Cystic Fibrosis Patient.</title>
        <authorList>
            <person name="Kurbessoian T."/>
            <person name="Crocker A."/>
            <person name="Murante D."/>
            <person name="Hogan D.A."/>
            <person name="Stajich J.E."/>
        </authorList>
    </citation>
    <scope>NUCLEOTIDE SEQUENCE</scope>
    <source>
        <strain evidence="2">Ex8</strain>
    </source>
</reference>
<feature type="transmembrane region" description="Helical" evidence="1">
    <location>
        <begin position="111"/>
        <end position="131"/>
    </location>
</feature>
<proteinExistence type="predicted"/>
<accession>A0AAN6IWT5</accession>
<organism evidence="2 3">
    <name type="scientific">Exophiala dermatitidis</name>
    <name type="common">Black yeast-like fungus</name>
    <name type="synonym">Wangiella dermatitidis</name>
    <dbReference type="NCBI Taxonomy" id="5970"/>
    <lineage>
        <taxon>Eukaryota</taxon>
        <taxon>Fungi</taxon>
        <taxon>Dikarya</taxon>
        <taxon>Ascomycota</taxon>
        <taxon>Pezizomycotina</taxon>
        <taxon>Eurotiomycetes</taxon>
        <taxon>Chaetothyriomycetidae</taxon>
        <taxon>Chaetothyriales</taxon>
        <taxon>Herpotrichiellaceae</taxon>
        <taxon>Exophiala</taxon>
    </lineage>
</organism>
<evidence type="ECO:0000313" key="3">
    <source>
        <dbReference type="Proteomes" id="UP001161757"/>
    </source>
</evidence>
<sequence>MHLHLRNPSPRLWSKAQSPVLLKEETQRRDLKLRSGMLSLSGRGISLLITARFAETTSWTFVSRASLSLVPVCSNSVVQVLSVKRIKVRPQQKNALSRGEFAMYERESPTLFPTILTLVLACLSFPLYLTLAEDKTSLPSRQQRLGISEIRSLRRFNGKDIP</sequence>
<protein>
    <submittedName>
        <fullName evidence="2">Uncharacterized protein</fullName>
    </submittedName>
</protein>
<evidence type="ECO:0000256" key="1">
    <source>
        <dbReference type="SAM" id="Phobius"/>
    </source>
</evidence>
<dbReference type="AlphaFoldDB" id="A0AAN6IWT5"/>
<dbReference type="Proteomes" id="UP001161757">
    <property type="component" value="Unassembled WGS sequence"/>
</dbReference>
<keyword evidence="1" id="KW-1133">Transmembrane helix</keyword>
<keyword evidence="1" id="KW-0812">Transmembrane</keyword>
<gene>
    <name evidence="2" type="ORF">HRR80_003024</name>
</gene>
<evidence type="ECO:0000313" key="2">
    <source>
        <dbReference type="EMBL" id="KAJ8992983.1"/>
    </source>
</evidence>
<keyword evidence="1" id="KW-0472">Membrane</keyword>